<keyword evidence="3" id="KW-0547">Nucleotide-binding</keyword>
<dbReference type="SUPFAM" id="SSF52540">
    <property type="entry name" value="P-loop containing nucleoside triphosphate hydrolases"/>
    <property type="match status" value="1"/>
</dbReference>
<evidence type="ECO:0000313" key="7">
    <source>
        <dbReference type="Proteomes" id="UP000824071"/>
    </source>
</evidence>
<keyword evidence="6" id="KW-0418">Kinase</keyword>
<accession>A0A9D1IGM9</accession>
<reference evidence="6" key="2">
    <citation type="journal article" date="2021" name="PeerJ">
        <title>Extensive microbial diversity within the chicken gut microbiome revealed by metagenomics and culture.</title>
        <authorList>
            <person name="Gilroy R."/>
            <person name="Ravi A."/>
            <person name="Getino M."/>
            <person name="Pursley I."/>
            <person name="Horton D.L."/>
            <person name="Alikhan N.F."/>
            <person name="Baker D."/>
            <person name="Gharbi K."/>
            <person name="Hall N."/>
            <person name="Watson M."/>
            <person name="Adriaenssens E.M."/>
            <person name="Foster-Nyarko E."/>
            <person name="Jarju S."/>
            <person name="Secka A."/>
            <person name="Antonio M."/>
            <person name="Oren A."/>
            <person name="Chaudhuri R.R."/>
            <person name="La Ragione R."/>
            <person name="Hildebrand F."/>
            <person name="Pallen M.J."/>
        </authorList>
    </citation>
    <scope>NUCLEOTIDE SEQUENCE</scope>
    <source>
        <strain evidence="6">ChiGjej1B1-19959</strain>
    </source>
</reference>
<dbReference type="EMBL" id="DVMW01000026">
    <property type="protein sequence ID" value="HIU35689.1"/>
    <property type="molecule type" value="Genomic_DNA"/>
</dbReference>
<dbReference type="GO" id="GO:0005829">
    <property type="term" value="C:cytosol"/>
    <property type="evidence" value="ECO:0007669"/>
    <property type="project" value="TreeGrafter"/>
</dbReference>
<proteinExistence type="inferred from homology"/>
<feature type="domain" description="Thymidylate kinase-like" evidence="5">
    <location>
        <begin position="8"/>
        <end position="179"/>
    </location>
</feature>
<evidence type="ECO:0000256" key="1">
    <source>
        <dbReference type="ARBA" id="ARBA00009776"/>
    </source>
</evidence>
<dbReference type="PANTHER" id="PTHR10344">
    <property type="entry name" value="THYMIDYLATE KINASE"/>
    <property type="match status" value="1"/>
</dbReference>
<dbReference type="InterPro" id="IPR027417">
    <property type="entry name" value="P-loop_NTPase"/>
</dbReference>
<dbReference type="InterPro" id="IPR039430">
    <property type="entry name" value="Thymidylate_kin-like_dom"/>
</dbReference>
<evidence type="ECO:0000256" key="3">
    <source>
        <dbReference type="ARBA" id="ARBA00022741"/>
    </source>
</evidence>
<dbReference type="GO" id="GO:0006233">
    <property type="term" value="P:dTDP biosynthetic process"/>
    <property type="evidence" value="ECO:0007669"/>
    <property type="project" value="TreeGrafter"/>
</dbReference>
<name>A0A9D1IGM9_9FIRM</name>
<evidence type="ECO:0000313" key="6">
    <source>
        <dbReference type="EMBL" id="HIU35689.1"/>
    </source>
</evidence>
<evidence type="ECO:0000256" key="2">
    <source>
        <dbReference type="ARBA" id="ARBA00017144"/>
    </source>
</evidence>
<dbReference type="GO" id="GO:0006227">
    <property type="term" value="P:dUDP biosynthetic process"/>
    <property type="evidence" value="ECO:0007669"/>
    <property type="project" value="TreeGrafter"/>
</dbReference>
<dbReference type="Gene3D" id="3.40.50.300">
    <property type="entry name" value="P-loop containing nucleotide triphosphate hydrolases"/>
    <property type="match status" value="1"/>
</dbReference>
<protein>
    <recommendedName>
        <fullName evidence="2">Thymidylate kinase</fullName>
    </recommendedName>
</protein>
<evidence type="ECO:0000259" key="5">
    <source>
        <dbReference type="Pfam" id="PF02223"/>
    </source>
</evidence>
<organism evidence="6 7">
    <name type="scientific">Candidatus Fimenecus excrementigallinarum</name>
    <dbReference type="NCBI Taxonomy" id="2840816"/>
    <lineage>
        <taxon>Bacteria</taxon>
        <taxon>Bacillati</taxon>
        <taxon>Bacillota</taxon>
        <taxon>Clostridia</taxon>
        <taxon>Candidatus Fimenecus</taxon>
    </lineage>
</organism>
<reference evidence="6" key="1">
    <citation type="submission" date="2020-10" db="EMBL/GenBank/DDBJ databases">
        <authorList>
            <person name="Gilroy R."/>
        </authorList>
    </citation>
    <scope>NUCLEOTIDE SEQUENCE</scope>
    <source>
        <strain evidence="6">ChiGjej1B1-19959</strain>
    </source>
</reference>
<evidence type="ECO:0000256" key="4">
    <source>
        <dbReference type="ARBA" id="ARBA00022840"/>
    </source>
</evidence>
<dbReference type="AlphaFoldDB" id="A0A9D1IGM9"/>
<sequence length="224" mass="24662">MRNSLIVLEGLDGSGKSTQVAALRERLTQCGVSLRQIKLPDYDDPSSTLVRMYLDGAFGKDPSDVNVYAASSFYAVDRYASFVRHWRADYLSGKLILADRYTTSNAVHQTVKLPKSEWDAYLSWLADYEYGKLGLPKPDAVIFLDMPVRVSQALLSARYHGEEGKKDVHEANVAYLHACREAGLYAAEKLGWTVVPCAENGAPLPVAHISDCVFSVVCKVLGIG</sequence>
<gene>
    <name evidence="6" type="ORF">IAC53_03670</name>
</gene>
<keyword evidence="6" id="KW-0808">Transferase</keyword>
<dbReference type="Proteomes" id="UP000824071">
    <property type="component" value="Unassembled WGS sequence"/>
</dbReference>
<keyword evidence="4" id="KW-0067">ATP-binding</keyword>
<dbReference type="GO" id="GO:0005524">
    <property type="term" value="F:ATP binding"/>
    <property type="evidence" value="ECO:0007669"/>
    <property type="project" value="UniProtKB-KW"/>
</dbReference>
<comment type="caution">
    <text evidence="6">The sequence shown here is derived from an EMBL/GenBank/DDBJ whole genome shotgun (WGS) entry which is preliminary data.</text>
</comment>
<dbReference type="Pfam" id="PF02223">
    <property type="entry name" value="Thymidylate_kin"/>
    <property type="match status" value="1"/>
</dbReference>
<dbReference type="GO" id="GO:0006235">
    <property type="term" value="P:dTTP biosynthetic process"/>
    <property type="evidence" value="ECO:0007669"/>
    <property type="project" value="TreeGrafter"/>
</dbReference>
<dbReference type="PANTHER" id="PTHR10344:SF4">
    <property type="entry name" value="UMP-CMP KINASE 2, MITOCHONDRIAL"/>
    <property type="match status" value="1"/>
</dbReference>
<dbReference type="GO" id="GO:0004798">
    <property type="term" value="F:dTMP kinase activity"/>
    <property type="evidence" value="ECO:0007669"/>
    <property type="project" value="TreeGrafter"/>
</dbReference>
<comment type="similarity">
    <text evidence="1">Belongs to the thymidylate kinase family.</text>
</comment>